<keyword evidence="1" id="KW-0732">Signal</keyword>
<evidence type="ECO:0000313" key="2">
    <source>
        <dbReference type="EMBL" id="NGO75715.1"/>
    </source>
</evidence>
<dbReference type="Proteomes" id="UP000481109">
    <property type="component" value="Unassembled WGS sequence"/>
</dbReference>
<gene>
    <name evidence="2" type="ORF">G6045_08485</name>
</gene>
<proteinExistence type="predicted"/>
<dbReference type="RefSeq" id="WP_165331229.1">
    <property type="nucleotide sequence ID" value="NZ_JAAKZW010000019.1"/>
</dbReference>
<feature type="chain" id="PRO_5026287118" description="Spore-associated protein A" evidence="1">
    <location>
        <begin position="32"/>
        <end position="177"/>
    </location>
</feature>
<accession>A0A6G4XDV5</accession>
<evidence type="ECO:0000313" key="3">
    <source>
        <dbReference type="Proteomes" id="UP000481109"/>
    </source>
</evidence>
<dbReference type="AlphaFoldDB" id="A0A6G4XDV5"/>
<protein>
    <recommendedName>
        <fullName evidence="4">Spore-associated protein A</fullName>
    </recommendedName>
</protein>
<sequence length="177" mass="18681">MFAITKKNSVRAAAAVVALAAFGMSAPQASAGEVPAKTELKISAKADDTTRAIAEEETAAVLATGNLCGSSYQLYYAERLPDATRLGTLFVYNQTSGDGVCAIFDNNTGTAKYMKVKVCDYKTTPTCVTDEGTFSQYAGPVRMNVTTYCATVIAVMKTSKSATTALIDRKANARPCN</sequence>
<comment type="caution">
    <text evidence="2">The sequence shown here is derived from an EMBL/GenBank/DDBJ whole genome shotgun (WGS) entry which is preliminary data.</text>
</comment>
<organism evidence="2 3">
    <name type="scientific">Streptomyces mesophilus</name>
    <dbReference type="NCBI Taxonomy" id="1775132"/>
    <lineage>
        <taxon>Bacteria</taxon>
        <taxon>Bacillati</taxon>
        <taxon>Actinomycetota</taxon>
        <taxon>Actinomycetes</taxon>
        <taxon>Kitasatosporales</taxon>
        <taxon>Streptomycetaceae</taxon>
        <taxon>Streptomyces</taxon>
    </lineage>
</organism>
<evidence type="ECO:0000256" key="1">
    <source>
        <dbReference type="SAM" id="SignalP"/>
    </source>
</evidence>
<name>A0A6G4XDV5_9ACTN</name>
<evidence type="ECO:0008006" key="4">
    <source>
        <dbReference type="Google" id="ProtNLM"/>
    </source>
</evidence>
<reference evidence="2 3" key="1">
    <citation type="submission" date="2020-02" db="EMBL/GenBank/DDBJ databases">
        <title>Whole-genome analyses of novel actinobacteria.</title>
        <authorList>
            <person name="Sahin N."/>
            <person name="Tokatli A."/>
        </authorList>
    </citation>
    <scope>NUCLEOTIDE SEQUENCE [LARGE SCALE GENOMIC DNA]</scope>
    <source>
        <strain evidence="2 3">YC504</strain>
    </source>
</reference>
<feature type="signal peptide" evidence="1">
    <location>
        <begin position="1"/>
        <end position="31"/>
    </location>
</feature>
<keyword evidence="3" id="KW-1185">Reference proteome</keyword>
<dbReference type="EMBL" id="JAAKZW010000019">
    <property type="protein sequence ID" value="NGO75715.1"/>
    <property type="molecule type" value="Genomic_DNA"/>
</dbReference>